<feature type="domain" description="Recombinase" evidence="3">
    <location>
        <begin position="158"/>
        <end position="290"/>
    </location>
</feature>
<dbReference type="AlphaFoldDB" id="A0A9D1YAW1"/>
<dbReference type="EMBL" id="DXDX01000203">
    <property type="protein sequence ID" value="HIY22453.1"/>
    <property type="molecule type" value="Genomic_DNA"/>
</dbReference>
<reference evidence="4" key="2">
    <citation type="submission" date="2021-04" db="EMBL/GenBank/DDBJ databases">
        <authorList>
            <person name="Gilroy R."/>
        </authorList>
    </citation>
    <scope>NUCLEOTIDE SEQUENCE</scope>
    <source>
        <strain evidence="4">ChiBcec16_6824</strain>
    </source>
</reference>
<sequence length="495" mass="56382">MDAAQYLRKSRMEEGMDTEEVLSKHRKALAEYAASHGVHIIETYYEVVSGESLYARPEMLRLLEDVEEGKYDAVLVMDLDRLSRGRMKDQGIILDAFRESGTLIVTPEKTYDLSDDLDDEMAEFKTFMSRREYKIINKRLRRGLRQTIQDGCYVANAPYGYRKVTVDRKPTLEIVEDEAKFVRMMYEMYVDGFGCVSIARHVNSLGAKPRRSNAFSRSSVANILKNPTYIGKIVWDQKKHIRKGSKGNPKHITIYQPREQWTVVDGIHPAIVSKELYDKAQEVMAGRYIPASNDGTVRSPLAGLVRCARCGHHMQRMAVSTKQPYLLCNTTGCSAGVKFELVEQAILDHLAKLLAELSVAKPAAAVKGTDYQEARLETLKKEAAAAEVQKGRLYDLLEQGVYDVPTFRERMEKVKDRLSLLDREISSLQRSIRAAQQTDPEVLAARIRAVLDAYQESDPAHRNALLRSVFDVVWYTKEKKTKPTDFRLQFDLNPN</sequence>
<reference evidence="4" key="1">
    <citation type="journal article" date="2021" name="PeerJ">
        <title>Extensive microbial diversity within the chicken gut microbiome revealed by metagenomics and culture.</title>
        <authorList>
            <person name="Gilroy R."/>
            <person name="Ravi A."/>
            <person name="Getino M."/>
            <person name="Pursley I."/>
            <person name="Horton D.L."/>
            <person name="Alikhan N.F."/>
            <person name="Baker D."/>
            <person name="Gharbi K."/>
            <person name="Hall N."/>
            <person name="Watson M."/>
            <person name="Adriaenssens E.M."/>
            <person name="Foster-Nyarko E."/>
            <person name="Jarju S."/>
            <person name="Secka A."/>
            <person name="Antonio M."/>
            <person name="Oren A."/>
            <person name="Chaudhuri R.R."/>
            <person name="La Ragione R."/>
            <person name="Hildebrand F."/>
            <person name="Pallen M.J."/>
        </authorList>
    </citation>
    <scope>NUCLEOTIDE SEQUENCE</scope>
    <source>
        <strain evidence="4">ChiBcec16_6824</strain>
    </source>
</reference>
<comment type="caution">
    <text evidence="4">The sequence shown here is derived from an EMBL/GenBank/DDBJ whole genome shotgun (WGS) entry which is preliminary data.</text>
</comment>
<dbReference type="InterPro" id="IPR050639">
    <property type="entry name" value="SSR_resolvase"/>
</dbReference>
<protein>
    <submittedName>
        <fullName evidence="4">Recombinase family protein</fullName>
    </submittedName>
</protein>
<dbReference type="Proteomes" id="UP000823868">
    <property type="component" value="Unassembled WGS sequence"/>
</dbReference>
<feature type="coiled-coil region" evidence="1">
    <location>
        <begin position="411"/>
        <end position="438"/>
    </location>
</feature>
<dbReference type="CDD" id="cd00338">
    <property type="entry name" value="Ser_Recombinase"/>
    <property type="match status" value="1"/>
</dbReference>
<dbReference type="PANTHER" id="PTHR30461:SF23">
    <property type="entry name" value="DNA RECOMBINASE-RELATED"/>
    <property type="match status" value="1"/>
</dbReference>
<name>A0A9D1YAW1_9FIRM</name>
<dbReference type="Pfam" id="PF13408">
    <property type="entry name" value="Zn_ribbon_recom"/>
    <property type="match status" value="1"/>
</dbReference>
<accession>A0A9D1YAW1</accession>
<evidence type="ECO:0000313" key="5">
    <source>
        <dbReference type="Proteomes" id="UP000823868"/>
    </source>
</evidence>
<dbReference type="InterPro" id="IPR036162">
    <property type="entry name" value="Resolvase-like_N_sf"/>
</dbReference>
<dbReference type="GO" id="GO:0000150">
    <property type="term" value="F:DNA strand exchange activity"/>
    <property type="evidence" value="ECO:0007669"/>
    <property type="project" value="InterPro"/>
</dbReference>
<dbReference type="PROSITE" id="PS51736">
    <property type="entry name" value="RECOMBINASES_3"/>
    <property type="match status" value="1"/>
</dbReference>
<dbReference type="PROSITE" id="PS51737">
    <property type="entry name" value="RECOMBINASE_DNA_BIND"/>
    <property type="match status" value="1"/>
</dbReference>
<dbReference type="Pfam" id="PF07508">
    <property type="entry name" value="Recombinase"/>
    <property type="match status" value="1"/>
</dbReference>
<dbReference type="SUPFAM" id="SSF53041">
    <property type="entry name" value="Resolvase-like"/>
    <property type="match status" value="1"/>
</dbReference>
<organism evidence="4 5">
    <name type="scientific">Candidatus Flavonifractor merdigallinarum</name>
    <dbReference type="NCBI Taxonomy" id="2838589"/>
    <lineage>
        <taxon>Bacteria</taxon>
        <taxon>Bacillati</taxon>
        <taxon>Bacillota</taxon>
        <taxon>Clostridia</taxon>
        <taxon>Eubacteriales</taxon>
        <taxon>Oscillospiraceae</taxon>
        <taxon>Flavonifractor</taxon>
    </lineage>
</organism>
<evidence type="ECO:0000313" key="4">
    <source>
        <dbReference type="EMBL" id="HIY22453.1"/>
    </source>
</evidence>
<keyword evidence="1" id="KW-0175">Coiled coil</keyword>
<dbReference type="Pfam" id="PF00239">
    <property type="entry name" value="Resolvase"/>
    <property type="match status" value="1"/>
</dbReference>
<dbReference type="InterPro" id="IPR025827">
    <property type="entry name" value="Zn_ribbon_recom_dom"/>
</dbReference>
<proteinExistence type="predicted"/>
<gene>
    <name evidence="4" type="ORF">H9841_11215</name>
</gene>
<dbReference type="PANTHER" id="PTHR30461">
    <property type="entry name" value="DNA-INVERTASE FROM LAMBDOID PROPHAGE"/>
    <property type="match status" value="1"/>
</dbReference>
<dbReference type="Gene3D" id="3.90.1750.20">
    <property type="entry name" value="Putative Large Serine Recombinase, Chain B, Domain 2"/>
    <property type="match status" value="1"/>
</dbReference>
<dbReference type="InterPro" id="IPR038109">
    <property type="entry name" value="DNA_bind_recomb_sf"/>
</dbReference>
<evidence type="ECO:0000256" key="1">
    <source>
        <dbReference type="SAM" id="Coils"/>
    </source>
</evidence>
<dbReference type="Gene3D" id="3.40.50.1390">
    <property type="entry name" value="Resolvase, N-terminal catalytic domain"/>
    <property type="match status" value="1"/>
</dbReference>
<dbReference type="GO" id="GO:0003677">
    <property type="term" value="F:DNA binding"/>
    <property type="evidence" value="ECO:0007669"/>
    <property type="project" value="InterPro"/>
</dbReference>
<feature type="domain" description="Resolvase/invertase-type recombinase catalytic" evidence="2">
    <location>
        <begin position="2"/>
        <end position="151"/>
    </location>
</feature>
<dbReference type="InterPro" id="IPR006119">
    <property type="entry name" value="Resolv_N"/>
</dbReference>
<dbReference type="SMART" id="SM00857">
    <property type="entry name" value="Resolvase"/>
    <property type="match status" value="1"/>
</dbReference>
<evidence type="ECO:0000259" key="3">
    <source>
        <dbReference type="PROSITE" id="PS51737"/>
    </source>
</evidence>
<evidence type="ECO:0000259" key="2">
    <source>
        <dbReference type="PROSITE" id="PS51736"/>
    </source>
</evidence>
<dbReference type="InterPro" id="IPR011109">
    <property type="entry name" value="DNA_bind_recombinase_dom"/>
</dbReference>